<accession>A0A1I5S7P2</accession>
<feature type="region of interest" description="Disordered" evidence="1">
    <location>
        <begin position="31"/>
        <end position="51"/>
    </location>
</feature>
<dbReference type="EMBL" id="FOXR01000002">
    <property type="protein sequence ID" value="SFP66607.1"/>
    <property type="molecule type" value="Genomic_DNA"/>
</dbReference>
<dbReference type="OrthoDB" id="383712at2"/>
<evidence type="ECO:0000256" key="2">
    <source>
        <dbReference type="SAM" id="Phobius"/>
    </source>
</evidence>
<evidence type="ECO:0000313" key="3">
    <source>
        <dbReference type="EMBL" id="SFP66607.1"/>
    </source>
</evidence>
<organism evidence="3 4">
    <name type="scientific">Caldicoprobacter faecalis</name>
    <dbReference type="NCBI Taxonomy" id="937334"/>
    <lineage>
        <taxon>Bacteria</taxon>
        <taxon>Bacillati</taxon>
        <taxon>Bacillota</taxon>
        <taxon>Clostridia</taxon>
        <taxon>Caldicoprobacterales</taxon>
        <taxon>Caldicoprobacteraceae</taxon>
        <taxon>Caldicoprobacter</taxon>
    </lineage>
</organism>
<dbReference type="RefSeq" id="WP_092281839.1">
    <property type="nucleotide sequence ID" value="NZ_FOXR01000002.1"/>
</dbReference>
<protein>
    <submittedName>
        <fullName evidence="3">Uncharacterized protein</fullName>
    </submittedName>
</protein>
<proteinExistence type="predicted"/>
<keyword evidence="4" id="KW-1185">Reference proteome</keyword>
<evidence type="ECO:0000256" key="1">
    <source>
        <dbReference type="SAM" id="MobiDB-lite"/>
    </source>
</evidence>
<keyword evidence="2" id="KW-0472">Membrane</keyword>
<sequence>MLCPSCGTRNNYYHRYCYNCGYKLITDQEEIKSHEKEQPQKPEVEQPSIDEKTADQDLDLDYLFKADKKSVWDDEDLDWFFEEPDYTQQFPLRRHRKDKGSSLAKRTAKICATIIVLAVLLFIGYIIVDQISRTDDKATGYGSRIMASTFVEATTIDGKPAHRIIVNTSNGEKVEALGKVYPVINGKAEIVYEDAFLYSYFSQGQQKDEIEAQLDITIYGEGLPEAKERVTFTLNTPLSPLTLIQPASGEAIVEGKKYRIILKVEPGSQVFINGNNYSDLVDQEGRLEKDIEVPDAPENVYEIRVSTRGYADHIRNIVLKREVMEFPLTINQSIPVQTTDEWAKITGTTDPQAVLEVSLETRSQPRVDPKTGNFTLYVRADAPGYTPCTITAHVEGKDDAKLNLVIERQTNESEYTRRAWALNYNQLKSDPDLHNGRIFVFEGVVKDIIALGDKNAFTVDVSGNSSSPQLVYIEHWGNISIRSGNKVRIFGNRWGNHEDMPRILAKYVYRY</sequence>
<evidence type="ECO:0000313" key="4">
    <source>
        <dbReference type="Proteomes" id="UP000198577"/>
    </source>
</evidence>
<keyword evidence="2" id="KW-1133">Transmembrane helix</keyword>
<reference evidence="3 4" key="1">
    <citation type="submission" date="2016-10" db="EMBL/GenBank/DDBJ databases">
        <authorList>
            <person name="de Groot N.N."/>
        </authorList>
    </citation>
    <scope>NUCLEOTIDE SEQUENCE [LARGE SCALE GENOMIC DNA]</scope>
    <source>
        <strain evidence="3 4">DSM 20678</strain>
    </source>
</reference>
<name>A0A1I5S7P2_9FIRM</name>
<keyword evidence="2" id="KW-0812">Transmembrane</keyword>
<gene>
    <name evidence="3" type="ORF">SAMN05444406_10220</name>
</gene>
<dbReference type="AlphaFoldDB" id="A0A1I5S7P2"/>
<dbReference type="Proteomes" id="UP000198577">
    <property type="component" value="Unassembled WGS sequence"/>
</dbReference>
<feature type="transmembrane region" description="Helical" evidence="2">
    <location>
        <begin position="107"/>
        <end position="128"/>
    </location>
</feature>